<proteinExistence type="predicted"/>
<dbReference type="PROSITE" id="PS50995">
    <property type="entry name" value="HTH_MARR_2"/>
    <property type="match status" value="1"/>
</dbReference>
<dbReference type="SMART" id="SM00347">
    <property type="entry name" value="HTH_MARR"/>
    <property type="match status" value="1"/>
</dbReference>
<comment type="caution">
    <text evidence="5">The sequence shown here is derived from an EMBL/GenBank/DDBJ whole genome shotgun (WGS) entry which is preliminary data.</text>
</comment>
<dbReference type="InterPro" id="IPR036388">
    <property type="entry name" value="WH-like_DNA-bd_sf"/>
</dbReference>
<reference evidence="5 6" key="1">
    <citation type="submission" date="2016-02" db="EMBL/GenBank/DDBJ databases">
        <title>Genome sequence of Clostridium thermobutyricum DSM 4928.</title>
        <authorList>
            <person name="Poehlein A."/>
            <person name="Daniel R."/>
        </authorList>
    </citation>
    <scope>NUCLEOTIDE SEQUENCE [LARGE SCALE GENOMIC DNA]</scope>
    <source>
        <strain evidence="5 6">DSM 4928</strain>
    </source>
</reference>
<keyword evidence="2" id="KW-0238">DNA-binding</keyword>
<dbReference type="SUPFAM" id="SSF46785">
    <property type="entry name" value="Winged helix' DNA-binding domain"/>
    <property type="match status" value="1"/>
</dbReference>
<dbReference type="InterPro" id="IPR036390">
    <property type="entry name" value="WH_DNA-bd_sf"/>
</dbReference>
<dbReference type="PRINTS" id="PR00598">
    <property type="entry name" value="HTHMARR"/>
</dbReference>
<dbReference type="RefSeq" id="WP_080023113.1">
    <property type="nucleotide sequence ID" value="NZ_LTAY01000048.1"/>
</dbReference>
<evidence type="ECO:0000259" key="4">
    <source>
        <dbReference type="PROSITE" id="PS50995"/>
    </source>
</evidence>
<dbReference type="OrthoDB" id="49580at2"/>
<dbReference type="Proteomes" id="UP000191448">
    <property type="component" value="Unassembled WGS sequence"/>
</dbReference>
<dbReference type="InterPro" id="IPR000835">
    <property type="entry name" value="HTH_MarR-typ"/>
</dbReference>
<evidence type="ECO:0000313" key="6">
    <source>
        <dbReference type="Proteomes" id="UP000191448"/>
    </source>
</evidence>
<protein>
    <submittedName>
        <fullName evidence="5">Putative HTH-type transcriptional regulator YusO</fullName>
    </submittedName>
</protein>
<sequence length="149" mass="17450">MYEHNEKNNIGFEIAMIIKEIDSKIYSAILNELKDEKLTPQQIIILKHLGHKGEMTVSEICTSMSLSKGTVSGILNRMEKQNYIRKIKYENDKRNTYINFTEEGIELAKKVMVNFNRGFNKIFKDIDIEQLEETKENLLSFIQKIKESE</sequence>
<dbReference type="GO" id="GO:0003677">
    <property type="term" value="F:DNA binding"/>
    <property type="evidence" value="ECO:0007669"/>
    <property type="project" value="UniProtKB-KW"/>
</dbReference>
<evidence type="ECO:0000256" key="3">
    <source>
        <dbReference type="ARBA" id="ARBA00023163"/>
    </source>
</evidence>
<evidence type="ECO:0000313" key="5">
    <source>
        <dbReference type="EMBL" id="OPX47352.1"/>
    </source>
</evidence>
<dbReference type="Pfam" id="PF01047">
    <property type="entry name" value="MarR"/>
    <property type="match status" value="1"/>
</dbReference>
<keyword evidence="1" id="KW-0805">Transcription regulation</keyword>
<dbReference type="InterPro" id="IPR011991">
    <property type="entry name" value="ArsR-like_HTH"/>
</dbReference>
<keyword evidence="3" id="KW-0804">Transcription</keyword>
<dbReference type="AlphaFoldDB" id="A0A1V4SV72"/>
<organism evidence="5 6">
    <name type="scientific">Clostridium thermobutyricum DSM 4928</name>
    <dbReference type="NCBI Taxonomy" id="1121339"/>
    <lineage>
        <taxon>Bacteria</taxon>
        <taxon>Bacillati</taxon>
        <taxon>Bacillota</taxon>
        <taxon>Clostridia</taxon>
        <taxon>Eubacteriales</taxon>
        <taxon>Clostridiaceae</taxon>
        <taxon>Clostridium</taxon>
    </lineage>
</organism>
<accession>A0A1V4SV72</accession>
<feature type="domain" description="HTH marR-type" evidence="4">
    <location>
        <begin position="7"/>
        <end position="147"/>
    </location>
</feature>
<evidence type="ECO:0000256" key="2">
    <source>
        <dbReference type="ARBA" id="ARBA00023125"/>
    </source>
</evidence>
<dbReference type="PANTHER" id="PTHR42756">
    <property type="entry name" value="TRANSCRIPTIONAL REGULATOR, MARR"/>
    <property type="match status" value="1"/>
</dbReference>
<evidence type="ECO:0000256" key="1">
    <source>
        <dbReference type="ARBA" id="ARBA00023015"/>
    </source>
</evidence>
<dbReference type="CDD" id="cd00090">
    <property type="entry name" value="HTH_ARSR"/>
    <property type="match status" value="1"/>
</dbReference>
<dbReference type="GO" id="GO:0003700">
    <property type="term" value="F:DNA-binding transcription factor activity"/>
    <property type="evidence" value="ECO:0007669"/>
    <property type="project" value="InterPro"/>
</dbReference>
<dbReference type="PANTHER" id="PTHR42756:SF1">
    <property type="entry name" value="TRANSCRIPTIONAL REPRESSOR OF EMRAB OPERON"/>
    <property type="match status" value="1"/>
</dbReference>
<dbReference type="Gene3D" id="1.10.10.10">
    <property type="entry name" value="Winged helix-like DNA-binding domain superfamily/Winged helix DNA-binding domain"/>
    <property type="match status" value="1"/>
</dbReference>
<gene>
    <name evidence="5" type="primary">yusO_1</name>
    <name evidence="5" type="ORF">CLTHE_19150</name>
</gene>
<name>A0A1V4SV72_9CLOT</name>
<dbReference type="EMBL" id="LTAY01000048">
    <property type="protein sequence ID" value="OPX47352.1"/>
    <property type="molecule type" value="Genomic_DNA"/>
</dbReference>